<name>K6ZXD4_9ALTE</name>
<feature type="transmembrane region" description="Helical" evidence="1">
    <location>
        <begin position="34"/>
        <end position="53"/>
    </location>
</feature>
<proteinExistence type="predicted"/>
<evidence type="ECO:0000256" key="1">
    <source>
        <dbReference type="SAM" id="Phobius"/>
    </source>
</evidence>
<evidence type="ECO:0000313" key="2">
    <source>
        <dbReference type="EMBL" id="AGH47458.1"/>
    </source>
</evidence>
<protein>
    <submittedName>
        <fullName evidence="2">Uncharacterized protein</fullName>
    </submittedName>
</protein>
<organism evidence="2 3">
    <name type="scientific">Paraglaciecola psychrophila 170</name>
    <dbReference type="NCBI Taxonomy" id="1129794"/>
    <lineage>
        <taxon>Bacteria</taxon>
        <taxon>Pseudomonadati</taxon>
        <taxon>Pseudomonadota</taxon>
        <taxon>Gammaproteobacteria</taxon>
        <taxon>Alteromonadales</taxon>
        <taxon>Alteromonadaceae</taxon>
        <taxon>Paraglaciecola</taxon>
    </lineage>
</organism>
<accession>K6ZXD4</accession>
<dbReference type="AlphaFoldDB" id="K6ZXD4"/>
<dbReference type="HOGENOM" id="CLU_2737808_0_0_6"/>
<reference evidence="2 3" key="1">
    <citation type="journal article" date="2013" name="Genome Announc.">
        <title>Complete Genome Sequence of Glaciecola psychrophila Strain 170T.</title>
        <authorList>
            <person name="Yin J."/>
            <person name="Chen J."/>
            <person name="Liu G."/>
            <person name="Yu Y."/>
            <person name="Song L."/>
            <person name="Wang X."/>
            <person name="Qu X."/>
        </authorList>
    </citation>
    <scope>NUCLEOTIDE SEQUENCE [LARGE SCALE GENOMIC DNA]</scope>
    <source>
        <strain evidence="2 3">170</strain>
    </source>
</reference>
<dbReference type="KEGG" id="gps:C427_5361"/>
<keyword evidence="1" id="KW-0812">Transmembrane</keyword>
<keyword evidence="1" id="KW-1133">Transmembrane helix</keyword>
<dbReference type="PATRIC" id="fig|1129794.4.peg.5344"/>
<gene>
    <name evidence="2" type="ORF">C427_5361</name>
</gene>
<sequence>MNKDIKGLCLFLGMIGLVYAAILVLTMLFTGVKILKSIVFIFAFSSFLVSLGLTPQVKQRLVQALKQKTAFYK</sequence>
<keyword evidence="1" id="KW-0472">Membrane</keyword>
<evidence type="ECO:0000313" key="3">
    <source>
        <dbReference type="Proteomes" id="UP000011864"/>
    </source>
</evidence>
<feature type="transmembrane region" description="Helical" evidence="1">
    <location>
        <begin position="7"/>
        <end position="28"/>
    </location>
</feature>
<dbReference type="Proteomes" id="UP000011864">
    <property type="component" value="Chromosome"/>
</dbReference>
<keyword evidence="3" id="KW-1185">Reference proteome</keyword>
<dbReference type="eggNOG" id="ENOG502ZF64">
    <property type="taxonomic scope" value="Bacteria"/>
</dbReference>
<dbReference type="OrthoDB" id="6388488at2"/>
<dbReference type="RefSeq" id="WP_007643729.1">
    <property type="nucleotide sequence ID" value="NC_020514.1"/>
</dbReference>
<dbReference type="EMBL" id="CP003837">
    <property type="protein sequence ID" value="AGH47458.1"/>
    <property type="molecule type" value="Genomic_DNA"/>
</dbReference>